<feature type="region of interest" description="Disordered" evidence="2">
    <location>
        <begin position="206"/>
        <end position="239"/>
    </location>
</feature>
<dbReference type="InterPro" id="IPR036388">
    <property type="entry name" value="WH-like_DNA-bd_sf"/>
</dbReference>
<name>A0A8J5N5Q2_HOMAM</name>
<comment type="caution">
    <text evidence="4">The sequence shown here is derived from an EMBL/GenBank/DDBJ whole genome shotgun (WGS) entry which is preliminary data.</text>
</comment>
<accession>A0A8J5N5Q2</accession>
<evidence type="ECO:0000256" key="2">
    <source>
        <dbReference type="SAM" id="MobiDB-lite"/>
    </source>
</evidence>
<gene>
    <name evidence="4" type="primary">HTH28-L6</name>
    <name evidence="4" type="ORF">Hamer_G026493</name>
</gene>
<dbReference type="InterPro" id="IPR009057">
    <property type="entry name" value="Homeodomain-like_sf"/>
</dbReference>
<reference evidence="4" key="1">
    <citation type="journal article" date="2021" name="Sci. Adv.">
        <title>The American lobster genome reveals insights on longevity, neural, and immune adaptations.</title>
        <authorList>
            <person name="Polinski J.M."/>
            <person name="Zimin A.V."/>
            <person name="Clark K.F."/>
            <person name="Kohn A.B."/>
            <person name="Sadowski N."/>
            <person name="Timp W."/>
            <person name="Ptitsyn A."/>
            <person name="Khanna P."/>
            <person name="Romanova D.Y."/>
            <person name="Williams P."/>
            <person name="Greenwood S.J."/>
            <person name="Moroz L.L."/>
            <person name="Walt D.R."/>
            <person name="Bodnar A.G."/>
        </authorList>
    </citation>
    <scope>NUCLEOTIDE SEQUENCE</scope>
    <source>
        <strain evidence="4">GMGI-L3</strain>
    </source>
</reference>
<feature type="domain" description="Insertion element IS150 protein InsJ-like helix-turn-helix" evidence="3">
    <location>
        <begin position="25"/>
        <end position="75"/>
    </location>
</feature>
<evidence type="ECO:0000256" key="1">
    <source>
        <dbReference type="ARBA" id="ARBA00004123"/>
    </source>
</evidence>
<keyword evidence="5" id="KW-1185">Reference proteome</keyword>
<sequence>MEVQPQHHVRPPRTRANRPEVITSRGRIIGYHEAGKGLREISRLLGISRDTVRLWVRRYEEEGHVLTRPRPGRPRVTTPAADQQIQRAVERAPLSTADLSFSQNVVNEEFTQPTEQCQDFVSPSTSGIEYDKKKCSGKKKKVEHLEEQTALKKAIDVLNKPQDDYSVFGDNVASELRQLRSDENRKILKRTIMKAIIEMGEKEDLEYSSTSTSTPILPCSSPESHNSNYDTNVGHGTTT</sequence>
<evidence type="ECO:0000313" key="5">
    <source>
        <dbReference type="Proteomes" id="UP000747542"/>
    </source>
</evidence>
<dbReference type="Proteomes" id="UP000747542">
    <property type="component" value="Unassembled WGS sequence"/>
</dbReference>
<evidence type="ECO:0000313" key="4">
    <source>
        <dbReference type="EMBL" id="KAG7173976.1"/>
    </source>
</evidence>
<dbReference type="AlphaFoldDB" id="A0A8J5N5Q2"/>
<organism evidence="4 5">
    <name type="scientific">Homarus americanus</name>
    <name type="common">American lobster</name>
    <dbReference type="NCBI Taxonomy" id="6706"/>
    <lineage>
        <taxon>Eukaryota</taxon>
        <taxon>Metazoa</taxon>
        <taxon>Ecdysozoa</taxon>
        <taxon>Arthropoda</taxon>
        <taxon>Crustacea</taxon>
        <taxon>Multicrustacea</taxon>
        <taxon>Malacostraca</taxon>
        <taxon>Eumalacostraca</taxon>
        <taxon>Eucarida</taxon>
        <taxon>Decapoda</taxon>
        <taxon>Pleocyemata</taxon>
        <taxon>Astacidea</taxon>
        <taxon>Nephropoidea</taxon>
        <taxon>Nephropidae</taxon>
        <taxon>Homarus</taxon>
    </lineage>
</organism>
<feature type="compositionally biased region" description="Polar residues" evidence="2">
    <location>
        <begin position="207"/>
        <end position="239"/>
    </location>
</feature>
<dbReference type="SUPFAM" id="SSF46689">
    <property type="entry name" value="Homeodomain-like"/>
    <property type="match status" value="1"/>
</dbReference>
<dbReference type="GO" id="GO:0005634">
    <property type="term" value="C:nucleus"/>
    <property type="evidence" value="ECO:0007669"/>
    <property type="project" value="UniProtKB-SubCell"/>
</dbReference>
<dbReference type="Pfam" id="PF13518">
    <property type="entry name" value="HTH_28"/>
    <property type="match status" value="1"/>
</dbReference>
<dbReference type="EMBL" id="JAHLQT010008311">
    <property type="protein sequence ID" value="KAG7173976.1"/>
    <property type="molecule type" value="Genomic_DNA"/>
</dbReference>
<evidence type="ECO:0000259" key="3">
    <source>
        <dbReference type="Pfam" id="PF13518"/>
    </source>
</evidence>
<comment type="subcellular location">
    <subcellularLocation>
        <location evidence="1">Nucleus</location>
    </subcellularLocation>
</comment>
<proteinExistence type="predicted"/>
<protein>
    <submittedName>
        <fullName evidence="4">Putative helix-turn-helix HTH_28 domain containing protein 6</fullName>
    </submittedName>
</protein>
<dbReference type="Gene3D" id="1.10.10.10">
    <property type="entry name" value="Winged helix-like DNA-binding domain superfamily/Winged helix DNA-binding domain"/>
    <property type="match status" value="1"/>
</dbReference>
<dbReference type="InterPro" id="IPR055247">
    <property type="entry name" value="InsJ-like_HTH"/>
</dbReference>